<proteinExistence type="predicted"/>
<evidence type="ECO:0000313" key="1">
    <source>
        <dbReference type="EMBL" id="KNC23927.1"/>
    </source>
</evidence>
<protein>
    <submittedName>
        <fullName evidence="1">Uncharacterized protein</fullName>
    </submittedName>
</protein>
<organism evidence="1 2">
    <name type="scientific">Lucilia cuprina</name>
    <name type="common">Green bottle fly</name>
    <name type="synonym">Australian sheep blowfly</name>
    <dbReference type="NCBI Taxonomy" id="7375"/>
    <lineage>
        <taxon>Eukaryota</taxon>
        <taxon>Metazoa</taxon>
        <taxon>Ecdysozoa</taxon>
        <taxon>Arthropoda</taxon>
        <taxon>Hexapoda</taxon>
        <taxon>Insecta</taxon>
        <taxon>Pterygota</taxon>
        <taxon>Neoptera</taxon>
        <taxon>Endopterygota</taxon>
        <taxon>Diptera</taxon>
        <taxon>Brachycera</taxon>
        <taxon>Muscomorpha</taxon>
        <taxon>Oestroidea</taxon>
        <taxon>Calliphoridae</taxon>
        <taxon>Luciliinae</taxon>
        <taxon>Lucilia</taxon>
    </lineage>
</organism>
<evidence type="ECO:0000313" key="2">
    <source>
        <dbReference type="Proteomes" id="UP000037069"/>
    </source>
</evidence>
<gene>
    <name evidence="1" type="ORF">FF38_08982</name>
</gene>
<dbReference type="EMBL" id="JRES01001286">
    <property type="protein sequence ID" value="KNC23927.1"/>
    <property type="molecule type" value="Genomic_DNA"/>
</dbReference>
<dbReference type="AlphaFoldDB" id="A0A0L0BV67"/>
<reference evidence="1 2" key="1">
    <citation type="journal article" date="2015" name="Nat. Commun.">
        <title>Lucilia cuprina genome unlocks parasitic fly biology to underpin future interventions.</title>
        <authorList>
            <person name="Anstead C.A."/>
            <person name="Korhonen P.K."/>
            <person name="Young N.D."/>
            <person name="Hall R.S."/>
            <person name="Jex A.R."/>
            <person name="Murali S.C."/>
            <person name="Hughes D.S."/>
            <person name="Lee S.F."/>
            <person name="Perry T."/>
            <person name="Stroehlein A.J."/>
            <person name="Ansell B.R."/>
            <person name="Breugelmans B."/>
            <person name="Hofmann A."/>
            <person name="Qu J."/>
            <person name="Dugan S."/>
            <person name="Lee S.L."/>
            <person name="Chao H."/>
            <person name="Dinh H."/>
            <person name="Han Y."/>
            <person name="Doddapaneni H.V."/>
            <person name="Worley K.C."/>
            <person name="Muzny D.M."/>
            <person name="Ioannidis P."/>
            <person name="Waterhouse R.M."/>
            <person name="Zdobnov E.M."/>
            <person name="James P.J."/>
            <person name="Bagnall N.H."/>
            <person name="Kotze A.C."/>
            <person name="Gibbs R.A."/>
            <person name="Richards S."/>
            <person name="Batterham P."/>
            <person name="Gasser R.B."/>
        </authorList>
    </citation>
    <scope>NUCLEOTIDE SEQUENCE [LARGE SCALE GENOMIC DNA]</scope>
    <source>
        <strain evidence="1 2">LS</strain>
        <tissue evidence="1">Full body</tissue>
    </source>
</reference>
<dbReference type="Proteomes" id="UP000037069">
    <property type="component" value="Unassembled WGS sequence"/>
</dbReference>
<comment type="caution">
    <text evidence="1">The sequence shown here is derived from an EMBL/GenBank/DDBJ whole genome shotgun (WGS) entry which is preliminary data.</text>
</comment>
<sequence length="171" mass="19314">MLGIDHLCTSCRQIHLNWKISTYLHNTSINNKHLKGYKNNHFHCNTTSSPPPPRPLVPGVVGRPSVYDSSFLVGEGRIYDIVPYASKNKSSAYLMDSRFGLPKTSLRAVTDLTELLSKTITMTSFKTTGSFVGFIVFDRCRLRDFGQPNKIMNLLVLKEHDTCNYNVDILC</sequence>
<name>A0A0L0BV67_LUCCU</name>
<accession>A0A0L0BV67</accession>
<keyword evidence="2" id="KW-1185">Reference proteome</keyword>